<dbReference type="InterPro" id="IPR011853">
    <property type="entry name" value="TRAP_DctM-Dct_fused"/>
</dbReference>
<dbReference type="GO" id="GO:0005886">
    <property type="term" value="C:plasma membrane"/>
    <property type="evidence" value="ECO:0007669"/>
    <property type="project" value="UniProtKB-SubCell"/>
</dbReference>
<name>A0A8J2ZLG6_9RHOB</name>
<feature type="transmembrane region" description="Helical" evidence="2">
    <location>
        <begin position="169"/>
        <end position="191"/>
    </location>
</feature>
<evidence type="ECO:0000256" key="1">
    <source>
        <dbReference type="RuleBase" id="RU369079"/>
    </source>
</evidence>
<organism evidence="4 5">
    <name type="scientific">Salipiger pallidus</name>
    <dbReference type="NCBI Taxonomy" id="1775170"/>
    <lineage>
        <taxon>Bacteria</taxon>
        <taxon>Pseudomonadati</taxon>
        <taxon>Pseudomonadota</taxon>
        <taxon>Alphaproteobacteria</taxon>
        <taxon>Rhodobacterales</taxon>
        <taxon>Roseobacteraceae</taxon>
        <taxon>Salipiger</taxon>
    </lineage>
</organism>
<dbReference type="Proteomes" id="UP000617145">
    <property type="component" value="Unassembled WGS sequence"/>
</dbReference>
<protein>
    <submittedName>
        <fullName evidence="4">C4-dicarboxylate ABC transporter</fullName>
    </submittedName>
</protein>
<feature type="transmembrane region" description="Helical" evidence="2">
    <location>
        <begin position="482"/>
        <end position="509"/>
    </location>
</feature>
<evidence type="ECO:0000256" key="2">
    <source>
        <dbReference type="SAM" id="Phobius"/>
    </source>
</evidence>
<feature type="transmembrane region" description="Helical" evidence="2">
    <location>
        <begin position="297"/>
        <end position="315"/>
    </location>
</feature>
<feature type="transmembrane region" description="Helical" evidence="2">
    <location>
        <begin position="436"/>
        <end position="462"/>
    </location>
</feature>
<gene>
    <name evidence="4" type="ORF">GCM10011415_27680</name>
</gene>
<proteinExistence type="predicted"/>
<reference evidence="4" key="2">
    <citation type="submission" date="2020-09" db="EMBL/GenBank/DDBJ databases">
        <authorList>
            <person name="Sun Q."/>
            <person name="Zhou Y."/>
        </authorList>
    </citation>
    <scope>NUCLEOTIDE SEQUENCE</scope>
    <source>
        <strain evidence="4">CGMCC 1.15762</strain>
    </source>
</reference>
<dbReference type="NCBIfam" id="TIGR02123">
    <property type="entry name" value="TRAP_fused"/>
    <property type="match status" value="1"/>
</dbReference>
<comment type="caution">
    <text evidence="4">The sequence shown here is derived from an EMBL/GenBank/DDBJ whole genome shotgun (WGS) entry which is preliminary data.</text>
</comment>
<feature type="transmembrane region" description="Helical" evidence="2">
    <location>
        <begin position="335"/>
        <end position="355"/>
    </location>
</feature>
<feature type="transmembrane region" description="Helical" evidence="2">
    <location>
        <begin position="38"/>
        <end position="55"/>
    </location>
</feature>
<feature type="transmembrane region" description="Helical" evidence="2">
    <location>
        <begin position="603"/>
        <end position="621"/>
    </location>
</feature>
<comment type="subcellular location">
    <subcellularLocation>
        <location evidence="1">Cell inner membrane</location>
        <topology evidence="1">Multi-pass membrane protein</topology>
    </subcellularLocation>
</comment>
<keyword evidence="1" id="KW-1003">Cell membrane</keyword>
<keyword evidence="2" id="KW-0812">Transmembrane</keyword>
<feature type="transmembrane region" description="Helical" evidence="2">
    <location>
        <begin position="67"/>
        <end position="86"/>
    </location>
</feature>
<feature type="transmembrane region" description="Helical" evidence="2">
    <location>
        <begin position="12"/>
        <end position="32"/>
    </location>
</feature>
<accession>A0A8J2ZLG6</accession>
<dbReference type="EMBL" id="BMJV01000005">
    <property type="protein sequence ID" value="GGG77258.1"/>
    <property type="molecule type" value="Genomic_DNA"/>
</dbReference>
<dbReference type="GO" id="GO:0022857">
    <property type="term" value="F:transmembrane transporter activity"/>
    <property type="evidence" value="ECO:0007669"/>
    <property type="project" value="UniProtKB-UniRule"/>
</dbReference>
<comment type="function">
    <text evidence="1">Part of the tripartite ATP-independent periplasmic (TRAP) transport system.</text>
</comment>
<feature type="transmembrane region" description="Helical" evidence="2">
    <location>
        <begin position="521"/>
        <end position="544"/>
    </location>
</feature>
<dbReference type="InterPro" id="IPR010656">
    <property type="entry name" value="DctM"/>
</dbReference>
<reference evidence="4" key="1">
    <citation type="journal article" date="2014" name="Int. J. Syst. Evol. Microbiol.">
        <title>Complete genome sequence of Corynebacterium casei LMG S-19264T (=DSM 44701T), isolated from a smear-ripened cheese.</title>
        <authorList>
            <consortium name="US DOE Joint Genome Institute (JGI-PGF)"/>
            <person name="Walter F."/>
            <person name="Albersmeier A."/>
            <person name="Kalinowski J."/>
            <person name="Ruckert C."/>
        </authorList>
    </citation>
    <scope>NUCLEOTIDE SEQUENCE</scope>
    <source>
        <strain evidence="4">CGMCC 1.15762</strain>
    </source>
</reference>
<evidence type="ECO:0000259" key="3">
    <source>
        <dbReference type="Pfam" id="PF06808"/>
    </source>
</evidence>
<sequence>MRNLSGNWVMIVALWAAIGTVFQLYTAWIGFLSPREQRSLHLMIFLPLAFLLYPARKGNTEKGPNTLDLVMVAIGLVACFNSYWNAFSFNMRLEGVTPVELKEQILGGLMIVVVIEAVRRAVTPILAIMILLALGYLVTSEYWPGMMNYRNIPYREIIDIMYLGNDQGMFGTLTGISTTMVAIFIAFGSAVEQLGLGRLFNNFGSRVAGRQVGGPGKVAVLTSAMFGSISGSATANVFSTGSFTIPMMKRVGYRPNFAGGVETAASVGGQLMPPIMGAGAFVMAEFTNIAYIEIIKAAALGAICYFFMLLITVHLTARRQGLRGLPEDQIPTWRAVARDIHLVVPIIVLVVMLILRYSPHMSALFSIFATVAVACLRKHTFPTPAILWAMLVNAGTNTVIVALACLGAGMIVAALTVTGLVISMGGLITSMAHGSLVLAGILIMFTTLLMGMGLPTTAAYVITASISAPTLIAEFGVAPLAAHLFVFYFAILADATPPVSIASYAAASISGGSPLTTGVHAIRMALAGFIVAFSFLFSPGLLAMSGVGDAVMQLLLVVGSLTAIAAGFTGFLRARLVMPLRVLAILGGLGTALSHDLSDLTRLGGVVVLLLVLVLLPKVWVCHEPAPQAEPENA</sequence>
<feature type="transmembrane region" description="Helical" evidence="2">
    <location>
        <begin position="399"/>
        <end position="424"/>
    </location>
</feature>
<dbReference type="Pfam" id="PF06808">
    <property type="entry name" value="DctM"/>
    <property type="match status" value="1"/>
</dbReference>
<keyword evidence="1" id="KW-0813">Transport</keyword>
<keyword evidence="1" id="KW-0997">Cell inner membrane</keyword>
<keyword evidence="2" id="KW-0472">Membrane</keyword>
<feature type="transmembrane region" description="Helical" evidence="2">
    <location>
        <begin position="550"/>
        <end position="572"/>
    </location>
</feature>
<evidence type="ECO:0000313" key="4">
    <source>
        <dbReference type="EMBL" id="GGG77258.1"/>
    </source>
</evidence>
<dbReference type="AlphaFoldDB" id="A0A8J2ZLG6"/>
<keyword evidence="2" id="KW-1133">Transmembrane helix</keyword>
<keyword evidence="5" id="KW-1185">Reference proteome</keyword>
<feature type="transmembrane region" description="Helical" evidence="2">
    <location>
        <begin position="125"/>
        <end position="143"/>
    </location>
</feature>
<dbReference type="PANTHER" id="PTHR43849">
    <property type="entry name" value="BLL3936 PROTEIN"/>
    <property type="match status" value="1"/>
</dbReference>
<dbReference type="RefSeq" id="WP_188790807.1">
    <property type="nucleotide sequence ID" value="NZ_BMJV01000005.1"/>
</dbReference>
<dbReference type="PANTHER" id="PTHR43849:SF2">
    <property type="entry name" value="BLL3936 PROTEIN"/>
    <property type="match status" value="1"/>
</dbReference>
<evidence type="ECO:0000313" key="5">
    <source>
        <dbReference type="Proteomes" id="UP000617145"/>
    </source>
</evidence>
<feature type="domain" description="TRAP C4-dicarboxylate transport system permease DctM subunit" evidence="3">
    <location>
        <begin position="109"/>
        <end position="534"/>
    </location>
</feature>